<evidence type="ECO:0000313" key="2">
    <source>
        <dbReference type="Proteomes" id="UP000014978"/>
    </source>
</evidence>
<dbReference type="Proteomes" id="UP000014978">
    <property type="component" value="Unassembled WGS sequence"/>
</dbReference>
<reference evidence="2" key="1">
    <citation type="journal article" date="2013" name="PLoS Genet.">
        <title>The genome of Spraguea lophii and the basis of host-microsporidian interactions.</title>
        <authorList>
            <person name="Campbell S.E."/>
            <person name="Williams T.A."/>
            <person name="Yousuf A."/>
            <person name="Soanes D.M."/>
            <person name="Paszkiewicz K.H."/>
            <person name="Williams B.A.P."/>
        </authorList>
    </citation>
    <scope>NUCLEOTIDE SEQUENCE [LARGE SCALE GENOMIC DNA]</scope>
    <source>
        <strain evidence="2">42_110</strain>
    </source>
</reference>
<dbReference type="InterPro" id="IPR036338">
    <property type="entry name" value="Aha1"/>
</dbReference>
<keyword evidence="2" id="KW-1185">Reference proteome</keyword>
<gene>
    <name evidence="1" type="ORF">SLOPH_1202</name>
</gene>
<dbReference type="EMBL" id="ATCN01000825">
    <property type="protein sequence ID" value="EPR78387.1"/>
    <property type="molecule type" value="Genomic_DNA"/>
</dbReference>
<dbReference type="SUPFAM" id="SSF103111">
    <property type="entry name" value="Activator of Hsp90 ATPase, Aha1"/>
    <property type="match status" value="1"/>
</dbReference>
<name>S7W9H2_SPRLO</name>
<dbReference type="VEuPathDB" id="MicrosporidiaDB:SLOPH_1202"/>
<evidence type="ECO:0000313" key="1">
    <source>
        <dbReference type="EMBL" id="EPR78387.1"/>
    </source>
</evidence>
<protein>
    <submittedName>
        <fullName evidence="1">Uncharacterized protein</fullName>
    </submittedName>
</protein>
<organism evidence="1 2">
    <name type="scientific">Spraguea lophii (strain 42_110)</name>
    <name type="common">Microsporidian parasite</name>
    <dbReference type="NCBI Taxonomy" id="1358809"/>
    <lineage>
        <taxon>Eukaryota</taxon>
        <taxon>Fungi</taxon>
        <taxon>Fungi incertae sedis</taxon>
        <taxon>Microsporidia</taxon>
        <taxon>Spragueidae</taxon>
        <taxon>Spraguea</taxon>
    </lineage>
</organism>
<dbReference type="HOGENOM" id="CLU_1086229_0_0_1"/>
<accession>S7W9H2</accession>
<dbReference type="AlphaFoldDB" id="S7W9H2"/>
<comment type="caution">
    <text evidence="1">The sequence shown here is derived from an EMBL/GenBank/DDBJ whole genome shotgun (WGS) entry which is preliminary data.</text>
</comment>
<sequence>MLSHNPNNYHWSEYNISEWSTQYLITTIEKYIGKCKQFDIKAHITQRMGKVGIIYFIKGIIENEKDKIKLYEYDNYSTADDIITNNEKLKYEFINIIKTFELEAIKKYSHKVIENTESVEDSIDVETTTHKNKTQKKIQLKLFTDKSNIINCFTQRHIMFMWKPKNLIMEDVRYNAVDDKIKLNFKMKEWNVFSNTEMVFKGDCIEVEQDNIEENINLINVWKENILEPLSKCFGIGYDIK</sequence>
<dbReference type="STRING" id="1358809.S7W9H2"/>
<dbReference type="OrthoDB" id="2195936at2759"/>
<proteinExistence type="predicted"/>
<dbReference type="InParanoid" id="S7W9H2"/>